<dbReference type="GO" id="GO:0072354">
    <property type="term" value="F:histone H3T3 kinase activity"/>
    <property type="evidence" value="ECO:0007669"/>
    <property type="project" value="TreeGrafter"/>
</dbReference>
<feature type="domain" description="Protein kinase" evidence="9">
    <location>
        <begin position="211"/>
        <end position="504"/>
    </location>
</feature>
<evidence type="ECO:0000313" key="12">
    <source>
        <dbReference type="WBParaSite" id="SSLN_0000420501-mRNA-1"/>
    </source>
</evidence>
<dbReference type="InterPro" id="IPR000719">
    <property type="entry name" value="Prot_kinase_dom"/>
</dbReference>
<dbReference type="EMBL" id="UYSU01032731">
    <property type="protein sequence ID" value="VDL90446.1"/>
    <property type="molecule type" value="Genomic_DNA"/>
</dbReference>
<keyword evidence="5" id="KW-0418">Kinase</keyword>
<dbReference type="GO" id="GO:0005737">
    <property type="term" value="C:cytoplasm"/>
    <property type="evidence" value="ECO:0007669"/>
    <property type="project" value="TreeGrafter"/>
</dbReference>
<dbReference type="EC" id="2.7.11.1" evidence="1"/>
<dbReference type="WBParaSite" id="SSLN_0000420501-mRNA-1">
    <property type="protein sequence ID" value="SSLN_0000420501-mRNA-1"/>
    <property type="gene ID" value="SSLN_0000420501"/>
</dbReference>
<name>A0A183SIL3_SCHSO</name>
<organism evidence="12">
    <name type="scientific">Schistocephalus solidus</name>
    <name type="common">Tapeworm</name>
    <dbReference type="NCBI Taxonomy" id="70667"/>
    <lineage>
        <taxon>Eukaryota</taxon>
        <taxon>Metazoa</taxon>
        <taxon>Spiralia</taxon>
        <taxon>Lophotrochozoa</taxon>
        <taxon>Platyhelminthes</taxon>
        <taxon>Cestoda</taxon>
        <taxon>Eucestoda</taxon>
        <taxon>Diphyllobothriidea</taxon>
        <taxon>Diphyllobothriidae</taxon>
        <taxon>Schistocephalus</taxon>
    </lineage>
</organism>
<dbReference type="Pfam" id="PF12330">
    <property type="entry name" value="Haspin_kinase"/>
    <property type="match status" value="1"/>
</dbReference>
<evidence type="ECO:0000256" key="6">
    <source>
        <dbReference type="ARBA" id="ARBA00022840"/>
    </source>
</evidence>
<evidence type="ECO:0000256" key="4">
    <source>
        <dbReference type="ARBA" id="ARBA00022741"/>
    </source>
</evidence>
<dbReference type="SMART" id="SM01331">
    <property type="entry name" value="DUF3635"/>
    <property type="match status" value="1"/>
</dbReference>
<dbReference type="InterPro" id="IPR024604">
    <property type="entry name" value="GSG2_C"/>
</dbReference>
<dbReference type="GO" id="GO:0000278">
    <property type="term" value="P:mitotic cell cycle"/>
    <property type="evidence" value="ECO:0007669"/>
    <property type="project" value="TreeGrafter"/>
</dbReference>
<dbReference type="AlphaFoldDB" id="A0A183SIL3"/>
<gene>
    <name evidence="10" type="ORF">SSLN_LOCUS4061</name>
</gene>
<dbReference type="Proteomes" id="UP000275846">
    <property type="component" value="Unassembled WGS sequence"/>
</dbReference>
<proteinExistence type="predicted"/>
<dbReference type="STRING" id="70667.A0A183SIL3"/>
<protein>
    <recommendedName>
        <fullName evidence="1">non-specific serine/threonine protein kinase</fullName>
        <ecNumber evidence="1">2.7.11.1</ecNumber>
    </recommendedName>
</protein>
<dbReference type="SUPFAM" id="SSF56112">
    <property type="entry name" value="Protein kinase-like (PK-like)"/>
    <property type="match status" value="1"/>
</dbReference>
<dbReference type="GO" id="GO:0005634">
    <property type="term" value="C:nucleus"/>
    <property type="evidence" value="ECO:0007669"/>
    <property type="project" value="TreeGrafter"/>
</dbReference>
<comment type="catalytic activity">
    <reaction evidence="7">
        <text>L-threonyl-[protein] + ATP = O-phospho-L-threonyl-[protein] + ADP + H(+)</text>
        <dbReference type="Rhea" id="RHEA:46608"/>
        <dbReference type="Rhea" id="RHEA-COMP:11060"/>
        <dbReference type="Rhea" id="RHEA-COMP:11605"/>
        <dbReference type="ChEBI" id="CHEBI:15378"/>
        <dbReference type="ChEBI" id="CHEBI:30013"/>
        <dbReference type="ChEBI" id="CHEBI:30616"/>
        <dbReference type="ChEBI" id="CHEBI:61977"/>
        <dbReference type="ChEBI" id="CHEBI:456216"/>
        <dbReference type="EC" id="2.7.11.1"/>
    </reaction>
</comment>
<dbReference type="GO" id="GO:0035556">
    <property type="term" value="P:intracellular signal transduction"/>
    <property type="evidence" value="ECO:0007669"/>
    <property type="project" value="TreeGrafter"/>
</dbReference>
<dbReference type="OrthoDB" id="21018at2759"/>
<keyword evidence="4" id="KW-0547">Nucleotide-binding</keyword>
<evidence type="ECO:0000259" key="9">
    <source>
        <dbReference type="PROSITE" id="PS50011"/>
    </source>
</evidence>
<accession>A0A183SIL3</accession>
<sequence>MPHATVDQRPRNSLSKRKRLLSCTLTDESQNNVIRTRKRMRFSELSEGPKRYQISLRNPNIRVHNAVATTTARVRTRSYFKSNGIDQRHLKIDSSLASNSPSTPNIRARLRSFNGSYSPPNHLTRITTVASPKENVTTNGSSDEENHVALDSSFLEKDKALQVELTPIFSPRRFRSPNKDQAAKLKRVNARRIEFDVQEVVENSDLNSSTLENIVKIGEGVYGEVFQTHKGTVIKVFPVDGDLPVNGEKQMESSRVYPEVFISRASLVCGKWPSEFTAAWKKYEAEHGSDNECLDFLPRCQEWMILEFDYAGKPLGTVKFTSYREARSVIQQIAISLAAAESALQFEHRDLHWLNVLVKPTKQEKLRYRVNGVSYAVQTEGIHVCIIDFTVSRLCHEGNIVYVDMSKSPEVFECEGDYQFDIYRMMRDMNGNNWRPFRPITNLYWLNYLMDKLLNQTSYPRRDPDSSAIESELAALRDTVLSGSYKSATQLVNLSFYFDNCRID</sequence>
<dbReference type="InterPro" id="IPR011009">
    <property type="entry name" value="Kinase-like_dom_sf"/>
</dbReference>
<evidence type="ECO:0000256" key="2">
    <source>
        <dbReference type="ARBA" id="ARBA00022527"/>
    </source>
</evidence>
<evidence type="ECO:0000256" key="7">
    <source>
        <dbReference type="ARBA" id="ARBA00047899"/>
    </source>
</evidence>
<evidence type="ECO:0000256" key="3">
    <source>
        <dbReference type="ARBA" id="ARBA00022679"/>
    </source>
</evidence>
<keyword evidence="6" id="KW-0067">ATP-binding</keyword>
<evidence type="ECO:0000313" key="11">
    <source>
        <dbReference type="Proteomes" id="UP000275846"/>
    </source>
</evidence>
<reference evidence="12" key="1">
    <citation type="submission" date="2016-06" db="UniProtKB">
        <authorList>
            <consortium name="WormBaseParasite"/>
        </authorList>
    </citation>
    <scope>IDENTIFICATION</scope>
</reference>
<evidence type="ECO:0000256" key="8">
    <source>
        <dbReference type="ARBA" id="ARBA00048679"/>
    </source>
</evidence>
<comment type="catalytic activity">
    <reaction evidence="8">
        <text>L-seryl-[protein] + ATP = O-phospho-L-seryl-[protein] + ADP + H(+)</text>
        <dbReference type="Rhea" id="RHEA:17989"/>
        <dbReference type="Rhea" id="RHEA-COMP:9863"/>
        <dbReference type="Rhea" id="RHEA-COMP:11604"/>
        <dbReference type="ChEBI" id="CHEBI:15378"/>
        <dbReference type="ChEBI" id="CHEBI:29999"/>
        <dbReference type="ChEBI" id="CHEBI:30616"/>
        <dbReference type="ChEBI" id="CHEBI:83421"/>
        <dbReference type="ChEBI" id="CHEBI:456216"/>
        <dbReference type="EC" id="2.7.11.1"/>
    </reaction>
</comment>
<dbReference type="Gene3D" id="1.10.510.10">
    <property type="entry name" value="Transferase(Phosphotransferase) domain 1"/>
    <property type="match status" value="1"/>
</dbReference>
<dbReference type="PANTHER" id="PTHR24419:SF18">
    <property type="entry name" value="SERINE_THREONINE-PROTEIN KINASE HASPIN"/>
    <property type="match status" value="1"/>
</dbReference>
<evidence type="ECO:0000256" key="5">
    <source>
        <dbReference type="ARBA" id="ARBA00022777"/>
    </source>
</evidence>
<keyword evidence="11" id="KW-1185">Reference proteome</keyword>
<keyword evidence="2" id="KW-0723">Serine/threonine-protein kinase</keyword>
<dbReference type="Gene3D" id="3.30.200.20">
    <property type="entry name" value="Phosphorylase Kinase, domain 1"/>
    <property type="match status" value="1"/>
</dbReference>
<dbReference type="GO" id="GO:0005524">
    <property type="term" value="F:ATP binding"/>
    <property type="evidence" value="ECO:0007669"/>
    <property type="project" value="UniProtKB-KW"/>
</dbReference>
<evidence type="ECO:0000256" key="1">
    <source>
        <dbReference type="ARBA" id="ARBA00012513"/>
    </source>
</evidence>
<reference evidence="10 11" key="2">
    <citation type="submission" date="2018-11" db="EMBL/GenBank/DDBJ databases">
        <authorList>
            <consortium name="Pathogen Informatics"/>
        </authorList>
    </citation>
    <scope>NUCLEOTIDE SEQUENCE [LARGE SCALE GENOMIC DNA]</scope>
    <source>
        <strain evidence="10 11">NST_G2</strain>
    </source>
</reference>
<dbReference type="PANTHER" id="PTHR24419">
    <property type="entry name" value="INTERLEUKIN-1 RECEPTOR-ASSOCIATED KINASE"/>
    <property type="match status" value="1"/>
</dbReference>
<keyword evidence="3" id="KW-0808">Transferase</keyword>
<evidence type="ECO:0000313" key="10">
    <source>
        <dbReference type="EMBL" id="VDL90446.1"/>
    </source>
</evidence>
<dbReference type="PROSITE" id="PS50011">
    <property type="entry name" value="PROTEIN_KINASE_DOM"/>
    <property type="match status" value="1"/>
</dbReference>